<accession>A0ABQ5YRN3</accession>
<evidence type="ECO:0000256" key="5">
    <source>
        <dbReference type="ARBA" id="ARBA00022500"/>
    </source>
</evidence>
<dbReference type="InterPro" id="IPR005503">
    <property type="entry name" value="FliL"/>
</dbReference>
<comment type="subcellular location">
    <subcellularLocation>
        <location evidence="10">Cell inner membrane</location>
    </subcellularLocation>
    <subcellularLocation>
        <location evidence="2">Cell membrane</location>
        <topology evidence="2">Single-pass membrane protein</topology>
    </subcellularLocation>
</comment>
<dbReference type="PANTHER" id="PTHR35091">
    <property type="entry name" value="FLAGELLAR PROTEIN FLIL"/>
    <property type="match status" value="1"/>
</dbReference>
<reference evidence="12" key="1">
    <citation type="journal article" date="2019" name="Int. J. Syst. Evol. Microbiol.">
        <title>The Global Catalogue of Microorganisms (GCM) 10K type strain sequencing project: providing services to taxonomists for standard genome sequencing and annotation.</title>
        <authorList>
            <consortium name="The Broad Institute Genomics Platform"/>
            <consortium name="The Broad Institute Genome Sequencing Center for Infectious Disease"/>
            <person name="Wu L."/>
            <person name="Ma J."/>
        </authorList>
    </citation>
    <scope>NUCLEOTIDE SEQUENCE [LARGE SCALE GENOMIC DNA]</scope>
    <source>
        <strain evidence="12">NBRC 105857</strain>
    </source>
</reference>
<evidence type="ECO:0000256" key="9">
    <source>
        <dbReference type="ARBA" id="ARBA00023136"/>
    </source>
</evidence>
<keyword evidence="5 10" id="KW-0145">Chemotaxis</keyword>
<comment type="similarity">
    <text evidence="3 10">Belongs to the FliL family.</text>
</comment>
<evidence type="ECO:0000256" key="10">
    <source>
        <dbReference type="RuleBase" id="RU364125"/>
    </source>
</evidence>
<keyword evidence="10" id="KW-0997">Cell inner membrane</keyword>
<keyword evidence="9 10" id="KW-0472">Membrane</keyword>
<evidence type="ECO:0000313" key="12">
    <source>
        <dbReference type="Proteomes" id="UP001156664"/>
    </source>
</evidence>
<keyword evidence="4" id="KW-1003">Cell membrane</keyword>
<evidence type="ECO:0000256" key="3">
    <source>
        <dbReference type="ARBA" id="ARBA00008281"/>
    </source>
</evidence>
<evidence type="ECO:0000256" key="4">
    <source>
        <dbReference type="ARBA" id="ARBA00022475"/>
    </source>
</evidence>
<dbReference type="EMBL" id="BSOJ01000015">
    <property type="protein sequence ID" value="GLR26440.1"/>
    <property type="molecule type" value="Genomic_DNA"/>
</dbReference>
<evidence type="ECO:0000256" key="8">
    <source>
        <dbReference type="ARBA" id="ARBA00022989"/>
    </source>
</evidence>
<dbReference type="Proteomes" id="UP001156664">
    <property type="component" value="Unassembled WGS sequence"/>
</dbReference>
<keyword evidence="7 10" id="KW-0283">Flagellar rotation</keyword>
<evidence type="ECO:0000256" key="7">
    <source>
        <dbReference type="ARBA" id="ARBA00022779"/>
    </source>
</evidence>
<proteinExistence type="inferred from homology"/>
<keyword evidence="12" id="KW-1185">Reference proteome</keyword>
<keyword evidence="8" id="KW-1133">Transmembrane helix</keyword>
<keyword evidence="6" id="KW-0812">Transmembrane</keyword>
<organism evidence="11 12">
    <name type="scientific">Limnobacter litoralis</name>
    <dbReference type="NCBI Taxonomy" id="481366"/>
    <lineage>
        <taxon>Bacteria</taxon>
        <taxon>Pseudomonadati</taxon>
        <taxon>Pseudomonadota</taxon>
        <taxon>Betaproteobacteria</taxon>
        <taxon>Burkholderiales</taxon>
        <taxon>Burkholderiaceae</taxon>
        <taxon>Limnobacter</taxon>
    </lineage>
</organism>
<evidence type="ECO:0000256" key="6">
    <source>
        <dbReference type="ARBA" id="ARBA00022692"/>
    </source>
</evidence>
<sequence>MAALACALIFMHPAFSEGGGEKASENAGGPGFFTMPPVVVNLAGQDIDHYLQVSIVFQTSQPGVVEKLKEYEPILRSRTILVLSSKRRKDVDSLKGRQLLTDELVDMARVTVPGEDKAPDKGIKDVLLTAFVIQ</sequence>
<dbReference type="Pfam" id="PF03748">
    <property type="entry name" value="FliL"/>
    <property type="match status" value="1"/>
</dbReference>
<protein>
    <recommendedName>
        <fullName evidence="10">Flagellar protein FliL</fullName>
    </recommendedName>
</protein>
<dbReference type="PANTHER" id="PTHR35091:SF2">
    <property type="entry name" value="FLAGELLAR PROTEIN FLIL"/>
    <property type="match status" value="1"/>
</dbReference>
<evidence type="ECO:0000256" key="2">
    <source>
        <dbReference type="ARBA" id="ARBA00004162"/>
    </source>
</evidence>
<evidence type="ECO:0000313" key="11">
    <source>
        <dbReference type="EMBL" id="GLR26440.1"/>
    </source>
</evidence>
<dbReference type="RefSeq" id="WP_284281020.1">
    <property type="nucleotide sequence ID" value="NZ_BSOJ01000015.1"/>
</dbReference>
<name>A0ABQ5YRN3_9BURK</name>
<comment type="function">
    <text evidence="1 10">Controls the rotational direction of flagella during chemotaxis.</text>
</comment>
<comment type="caution">
    <text evidence="11">The sequence shown here is derived from an EMBL/GenBank/DDBJ whole genome shotgun (WGS) entry which is preliminary data.</text>
</comment>
<gene>
    <name evidence="11" type="ORF">GCM10007875_15300</name>
</gene>
<evidence type="ECO:0000256" key="1">
    <source>
        <dbReference type="ARBA" id="ARBA00002254"/>
    </source>
</evidence>